<dbReference type="EMBL" id="CP043473">
    <property type="protein sequence ID" value="QEL56515.1"/>
    <property type="molecule type" value="Genomic_DNA"/>
</dbReference>
<sequence>MKFISIFQLLDAISRRIDLPGNWDSLIAIPETDPSLSFFKGERLQALVSSNYSAERSLALNFFVRAYRQSVAARGLDMVLVNHAEICPAWYDIKDTGAPKKNPEAASIVEPILVHLANSFDYLLDFHRRNGFDHRDPRAPKRYAQPEDAKRLDEIGFFYEDLQIFFKAIDIDDPFEEPVEGSIAVADASIFQSLGKTIYRLPGQTGRKHPLYELINQAKASAADPLDYKEVWLKLIEIALSDKPPLPMMYYEEGKGIKYIAGDGVKHYTKGALRQYFSRLAKKC</sequence>
<name>A0A5C1DIC8_9NEIS</name>
<accession>A0A5C1DIC8</accession>
<keyword evidence="2" id="KW-1185">Reference proteome</keyword>
<proteinExistence type="predicted"/>
<gene>
    <name evidence="1" type="ORF">FYK34_13570</name>
</gene>
<dbReference type="Proteomes" id="UP000322079">
    <property type="component" value="Chromosome"/>
</dbReference>
<dbReference type="AlphaFoldDB" id="A0A5C1DIC8"/>
<dbReference type="RefSeq" id="WP_149297247.1">
    <property type="nucleotide sequence ID" value="NZ_CP043473.1"/>
</dbReference>
<organism evidence="1 2">
    <name type="scientific">Chromobacterium paludis</name>
    <dbReference type="NCBI Taxonomy" id="2605945"/>
    <lineage>
        <taxon>Bacteria</taxon>
        <taxon>Pseudomonadati</taxon>
        <taxon>Pseudomonadota</taxon>
        <taxon>Betaproteobacteria</taxon>
        <taxon>Neisseriales</taxon>
        <taxon>Chromobacteriaceae</taxon>
        <taxon>Chromobacterium</taxon>
    </lineage>
</organism>
<protein>
    <submittedName>
        <fullName evidence="1">Uncharacterized protein</fullName>
    </submittedName>
</protein>
<evidence type="ECO:0000313" key="1">
    <source>
        <dbReference type="EMBL" id="QEL56515.1"/>
    </source>
</evidence>
<reference evidence="1 2" key="1">
    <citation type="submission" date="2019-08" db="EMBL/GenBank/DDBJ databases">
        <title>Chromobacterium paludis, a novel bacterium isolated from a Maryland marsh pond.</title>
        <authorList>
            <person name="Blackburn M.B."/>
            <person name="Gundersen-Rindal D.E."/>
        </authorList>
    </citation>
    <scope>NUCLEOTIDE SEQUENCE [LARGE SCALE GENOMIC DNA]</scope>
    <source>
        <strain evidence="2">IIBBL 257-1</strain>
    </source>
</reference>
<dbReference type="KEGG" id="chrm:FYK34_13570"/>
<evidence type="ECO:0000313" key="2">
    <source>
        <dbReference type="Proteomes" id="UP000322079"/>
    </source>
</evidence>